<feature type="domain" description="ORC1/DEAH AAA+ ATPase" evidence="1">
    <location>
        <begin position="39"/>
        <end position="191"/>
    </location>
</feature>
<sequence length="286" mass="31796">MPNPFKRQGSSYRSGDWWAWPLGLLAQIDAELTGDCPQTIALVGDIGSGKTTALDAYRARIAKTQLKDIFVRIDVGKRSAEQWTTIHRDIYVELVAALGVEAHDNAVKKLNLSARHTGNYLQQHEIFDVVEAMIQHSVSEGAGVHVLLDECQRPMEYYERGRARAQIDSWFELLKNIAEAVSRGGGRLLITTTPSPWDGAPQHVRDRFVDLRADAPMAGEIQAFITEGLKHVDKDKPDQADAGLGALVKAKHPALITPRQLHDLLWKMWNKARSAGASMLVEEHLP</sequence>
<comment type="caution">
    <text evidence="2">The sequence shown here is derived from an EMBL/GenBank/DDBJ whole genome shotgun (WGS) entry which is preliminary data.</text>
</comment>
<dbReference type="InterPro" id="IPR027417">
    <property type="entry name" value="P-loop_NTPase"/>
</dbReference>
<dbReference type="Proteomes" id="UP000075502">
    <property type="component" value="Unassembled WGS sequence"/>
</dbReference>
<dbReference type="InterPro" id="IPR049945">
    <property type="entry name" value="AAA_22"/>
</dbReference>
<gene>
    <name evidence="2" type="ORF">BE21_55120</name>
</gene>
<reference evidence="2 3" key="1">
    <citation type="submission" date="2014-02" db="EMBL/GenBank/DDBJ databases">
        <title>The small core and large imbalanced accessory genome model reveals a collaborative survival strategy of Sorangium cellulosum strains in nature.</title>
        <authorList>
            <person name="Han K."/>
            <person name="Peng R."/>
            <person name="Blom J."/>
            <person name="Li Y.-Z."/>
        </authorList>
    </citation>
    <scope>NUCLEOTIDE SEQUENCE [LARGE SCALE GENOMIC DNA]</scope>
    <source>
        <strain evidence="2 3">So0007-03</strain>
    </source>
</reference>
<accession>A0A150TC83</accession>
<evidence type="ECO:0000313" key="3">
    <source>
        <dbReference type="Proteomes" id="UP000075502"/>
    </source>
</evidence>
<dbReference type="Pfam" id="PF13401">
    <property type="entry name" value="AAA_22"/>
    <property type="match status" value="1"/>
</dbReference>
<dbReference type="AlphaFoldDB" id="A0A150TC83"/>
<evidence type="ECO:0000313" key="2">
    <source>
        <dbReference type="EMBL" id="KYG02294.1"/>
    </source>
</evidence>
<proteinExistence type="predicted"/>
<evidence type="ECO:0000259" key="1">
    <source>
        <dbReference type="Pfam" id="PF13401"/>
    </source>
</evidence>
<dbReference type="SUPFAM" id="SSF52540">
    <property type="entry name" value="P-loop containing nucleoside triphosphate hydrolases"/>
    <property type="match status" value="1"/>
</dbReference>
<dbReference type="Gene3D" id="3.40.50.300">
    <property type="entry name" value="P-loop containing nucleotide triphosphate hydrolases"/>
    <property type="match status" value="1"/>
</dbReference>
<protein>
    <recommendedName>
        <fullName evidence="1">ORC1/DEAH AAA+ ATPase domain-containing protein</fullName>
    </recommendedName>
</protein>
<dbReference type="EMBL" id="JEME01003121">
    <property type="protein sequence ID" value="KYG02294.1"/>
    <property type="molecule type" value="Genomic_DNA"/>
</dbReference>
<dbReference type="GO" id="GO:0016887">
    <property type="term" value="F:ATP hydrolysis activity"/>
    <property type="evidence" value="ECO:0007669"/>
    <property type="project" value="InterPro"/>
</dbReference>
<organism evidence="2 3">
    <name type="scientific">Sorangium cellulosum</name>
    <name type="common">Polyangium cellulosum</name>
    <dbReference type="NCBI Taxonomy" id="56"/>
    <lineage>
        <taxon>Bacteria</taxon>
        <taxon>Pseudomonadati</taxon>
        <taxon>Myxococcota</taxon>
        <taxon>Polyangia</taxon>
        <taxon>Polyangiales</taxon>
        <taxon>Polyangiaceae</taxon>
        <taxon>Sorangium</taxon>
    </lineage>
</organism>
<name>A0A150TC83_SORCE</name>